<organism evidence="2 3">
    <name type="scientific">Corchorus olitorius</name>
    <dbReference type="NCBI Taxonomy" id="93759"/>
    <lineage>
        <taxon>Eukaryota</taxon>
        <taxon>Viridiplantae</taxon>
        <taxon>Streptophyta</taxon>
        <taxon>Embryophyta</taxon>
        <taxon>Tracheophyta</taxon>
        <taxon>Spermatophyta</taxon>
        <taxon>Magnoliopsida</taxon>
        <taxon>eudicotyledons</taxon>
        <taxon>Gunneridae</taxon>
        <taxon>Pentapetalae</taxon>
        <taxon>rosids</taxon>
        <taxon>malvids</taxon>
        <taxon>Malvales</taxon>
        <taxon>Malvaceae</taxon>
        <taxon>Grewioideae</taxon>
        <taxon>Apeibeae</taxon>
        <taxon>Corchorus</taxon>
    </lineage>
</organism>
<sequence>MADQEGNSALLDGQNKNEVKPKPMPKAKIQDMGAKPVKVANLFALLDDQEADDISKIVEGLKLEAPSVPKRKKKVEAANNNNNNNGEIAKAEGNNHPNNNNNGYYGHDGRRGYRSGNGYYRNTTNNGVGADCDQRDGGYRGSGRRFNGNAKEGEGDAVEFSQGQEGQRGRGGGGGGGGRGRGKYYNNNIDAGEGVAVEFSQGQEGQRGRGRGGGGGGRGRGKYYNNNGAVVAKDKEGEEAVSTNGDGDKKERDPLEEEMRRKKREEDEMRWKKKKEEWEANAKLKTLKDYQASLLENRKPLEALKKGAEVRRVSADEEFGCMQIIGKKKEKKEQDKKKFEEKKDEEQDKKKIEETKKHANSTKTITIDWTKAYYQQRRNFGRPFNGGGDAHDGGDDCGKPKPAAEEEKKAKGYDGRIEDLNQFPSLGTA</sequence>
<feature type="region of interest" description="Disordered" evidence="1">
    <location>
        <begin position="1"/>
        <end position="32"/>
    </location>
</feature>
<feature type="region of interest" description="Disordered" evidence="1">
    <location>
        <begin position="328"/>
        <end position="361"/>
    </location>
</feature>
<accession>A0A1R3J0T3</accession>
<dbReference type="PANTHER" id="PTHR12299">
    <property type="entry name" value="HYALURONIC ACID-BINDING PROTEIN 4"/>
    <property type="match status" value="1"/>
</dbReference>
<keyword evidence="3" id="KW-1185">Reference proteome</keyword>
<dbReference type="STRING" id="93759.A0A1R3J0T3"/>
<evidence type="ECO:0000313" key="3">
    <source>
        <dbReference type="Proteomes" id="UP000187203"/>
    </source>
</evidence>
<feature type="compositionally biased region" description="Basic and acidic residues" evidence="1">
    <location>
        <begin position="331"/>
        <end position="357"/>
    </location>
</feature>
<dbReference type="GO" id="GO:0003723">
    <property type="term" value="F:RNA binding"/>
    <property type="evidence" value="ECO:0007669"/>
    <property type="project" value="InterPro"/>
</dbReference>
<dbReference type="GO" id="GO:0005737">
    <property type="term" value="C:cytoplasm"/>
    <property type="evidence" value="ECO:0007669"/>
    <property type="project" value="TreeGrafter"/>
</dbReference>
<dbReference type="GO" id="GO:0005634">
    <property type="term" value="C:nucleus"/>
    <property type="evidence" value="ECO:0007669"/>
    <property type="project" value="TreeGrafter"/>
</dbReference>
<dbReference type="Proteomes" id="UP000187203">
    <property type="component" value="Unassembled WGS sequence"/>
</dbReference>
<comment type="caution">
    <text evidence="2">The sequence shown here is derived from an EMBL/GenBank/DDBJ whole genome shotgun (WGS) entry which is preliminary data.</text>
</comment>
<evidence type="ECO:0008006" key="4">
    <source>
        <dbReference type="Google" id="ProtNLM"/>
    </source>
</evidence>
<dbReference type="AlphaFoldDB" id="A0A1R3J0T3"/>
<name>A0A1R3J0T3_9ROSI</name>
<protein>
    <recommendedName>
        <fullName evidence="4">Hyaluronan/mRNA-binding protein domain-containing protein</fullName>
    </recommendedName>
</protein>
<gene>
    <name evidence="2" type="ORF">COLO4_20263</name>
</gene>
<feature type="region of interest" description="Disordered" evidence="1">
    <location>
        <begin position="69"/>
        <end position="275"/>
    </location>
</feature>
<dbReference type="InterPro" id="IPR039764">
    <property type="entry name" value="HABP4/SERBP1-like"/>
</dbReference>
<feature type="compositionally biased region" description="Low complexity" evidence="1">
    <location>
        <begin position="114"/>
        <end position="129"/>
    </location>
</feature>
<feature type="compositionally biased region" description="Gly residues" evidence="1">
    <location>
        <begin position="169"/>
        <end position="179"/>
    </location>
</feature>
<feature type="compositionally biased region" description="Basic and acidic residues" evidence="1">
    <location>
        <begin position="246"/>
        <end position="275"/>
    </location>
</feature>
<reference evidence="3" key="1">
    <citation type="submission" date="2013-09" db="EMBL/GenBank/DDBJ databases">
        <title>Corchorus olitorius genome sequencing.</title>
        <authorList>
            <person name="Alam M."/>
            <person name="Haque M.S."/>
            <person name="Islam M.S."/>
            <person name="Emdad E.M."/>
            <person name="Islam M.M."/>
            <person name="Ahmed B."/>
            <person name="Halim A."/>
            <person name="Hossen Q.M.M."/>
            <person name="Hossain M.Z."/>
            <person name="Ahmed R."/>
            <person name="Khan M.M."/>
            <person name="Islam R."/>
            <person name="Rashid M.M."/>
            <person name="Khan S.A."/>
            <person name="Rahman M.S."/>
            <person name="Alam M."/>
            <person name="Yahiya A.S."/>
            <person name="Khan M.S."/>
            <person name="Azam M.S."/>
            <person name="Haque T."/>
            <person name="Lashkar M.Z.H."/>
            <person name="Akhand A.I."/>
            <person name="Morshed G."/>
            <person name="Roy S."/>
            <person name="Uddin K.S."/>
            <person name="Rabeya T."/>
            <person name="Hossain A.S."/>
            <person name="Chowdhury A."/>
            <person name="Snigdha A.R."/>
            <person name="Mortoza M.S."/>
            <person name="Matin S.A."/>
            <person name="Hoque S.M.E."/>
            <person name="Islam M.K."/>
            <person name="Roy D.K."/>
            <person name="Haider R."/>
            <person name="Moosa M.M."/>
            <person name="Elias S.M."/>
            <person name="Hasan A.M."/>
            <person name="Jahan S."/>
            <person name="Shafiuddin M."/>
            <person name="Mahmood N."/>
            <person name="Shommy N.S."/>
        </authorList>
    </citation>
    <scope>NUCLEOTIDE SEQUENCE [LARGE SCALE GENOMIC DNA]</scope>
    <source>
        <strain evidence="3">cv. O-4</strain>
    </source>
</reference>
<feature type="compositionally biased region" description="Low complexity" evidence="1">
    <location>
        <begin position="77"/>
        <end position="105"/>
    </location>
</feature>
<evidence type="ECO:0000313" key="2">
    <source>
        <dbReference type="EMBL" id="OMO88431.1"/>
    </source>
</evidence>
<feature type="region of interest" description="Disordered" evidence="1">
    <location>
        <begin position="379"/>
        <end position="429"/>
    </location>
</feature>
<proteinExistence type="predicted"/>
<evidence type="ECO:0000256" key="1">
    <source>
        <dbReference type="SAM" id="MobiDB-lite"/>
    </source>
</evidence>
<dbReference type="PANTHER" id="PTHR12299:SF17">
    <property type="entry name" value="AT19571P-RELATED"/>
    <property type="match status" value="1"/>
</dbReference>
<feature type="compositionally biased region" description="Basic and acidic residues" evidence="1">
    <location>
        <begin position="389"/>
        <end position="419"/>
    </location>
</feature>
<dbReference type="EMBL" id="AWUE01017082">
    <property type="protein sequence ID" value="OMO88431.1"/>
    <property type="molecule type" value="Genomic_DNA"/>
</dbReference>